<evidence type="ECO:0000313" key="5">
    <source>
        <dbReference type="Proteomes" id="UP000254603"/>
    </source>
</evidence>
<feature type="transmembrane region" description="Helical" evidence="2">
    <location>
        <begin position="240"/>
        <end position="260"/>
    </location>
</feature>
<evidence type="ECO:0000313" key="3">
    <source>
        <dbReference type="EMBL" id="QPT39836.1"/>
    </source>
</evidence>
<dbReference type="RefSeq" id="WP_018574710.1">
    <property type="nucleotide sequence ID" value="NZ_CP065725.1"/>
</dbReference>
<dbReference type="Proteomes" id="UP000594903">
    <property type="component" value="Chromosome"/>
</dbReference>
<feature type="transmembrane region" description="Helical" evidence="2">
    <location>
        <begin position="153"/>
        <end position="175"/>
    </location>
</feature>
<feature type="transmembrane region" description="Helical" evidence="2">
    <location>
        <begin position="336"/>
        <end position="364"/>
    </location>
</feature>
<dbReference type="GO" id="GO:0042910">
    <property type="term" value="F:xenobiotic transmembrane transporter activity"/>
    <property type="evidence" value="ECO:0007669"/>
    <property type="project" value="InterPro"/>
</dbReference>
<dbReference type="InterPro" id="IPR050222">
    <property type="entry name" value="MATE_MdtK"/>
</dbReference>
<name>A0A378XHL4_9BURK</name>
<evidence type="ECO:0000313" key="6">
    <source>
        <dbReference type="Proteomes" id="UP000594903"/>
    </source>
</evidence>
<dbReference type="InterPro" id="IPR002528">
    <property type="entry name" value="MATE_fam"/>
</dbReference>
<dbReference type="EMBL" id="UGSB01000001">
    <property type="protein sequence ID" value="SUA57715.1"/>
    <property type="molecule type" value="Genomic_DNA"/>
</dbReference>
<keyword evidence="2" id="KW-0472">Membrane</keyword>
<feature type="transmembrane region" description="Helical" evidence="2">
    <location>
        <begin position="414"/>
        <end position="435"/>
    </location>
</feature>
<dbReference type="STRING" id="1122619.GCA_000373745_01524"/>
<accession>A0A378XHL4</accession>
<dbReference type="PANTHER" id="PTHR43298:SF2">
    <property type="entry name" value="FMN_FAD EXPORTER YEEO-RELATED"/>
    <property type="match status" value="1"/>
</dbReference>
<feature type="transmembrane region" description="Helical" evidence="2">
    <location>
        <begin position="272"/>
        <end position="294"/>
    </location>
</feature>
<dbReference type="PANTHER" id="PTHR43298">
    <property type="entry name" value="MULTIDRUG RESISTANCE PROTEIN NORM-RELATED"/>
    <property type="match status" value="1"/>
</dbReference>
<reference evidence="3 6" key="2">
    <citation type="submission" date="2020-12" db="EMBL/GenBank/DDBJ databases">
        <title>FDA dAtabase for Regulatory Grade micrObial Sequences (FDA-ARGOS): Supporting development and validation of Infectious Disease Dx tests.</title>
        <authorList>
            <person name="Sproer C."/>
            <person name="Gronow S."/>
            <person name="Severitt S."/>
            <person name="Schroder I."/>
            <person name="Tallon L."/>
            <person name="Sadzewicz L."/>
            <person name="Zhao X."/>
            <person name="Boylan J."/>
            <person name="Ott S."/>
            <person name="Bowen H."/>
            <person name="Vavikolanu K."/>
            <person name="Mehta A."/>
            <person name="Aluvathingal J."/>
            <person name="Nadendla S."/>
            <person name="Lowell S."/>
            <person name="Myers T."/>
            <person name="Yan Y."/>
            <person name="Sichtig H."/>
        </authorList>
    </citation>
    <scope>NUCLEOTIDE SEQUENCE [LARGE SCALE GENOMIC DNA]</scope>
    <source>
        <strain evidence="3 6">FDAARGOS_872</strain>
    </source>
</reference>
<dbReference type="OrthoDB" id="9780160at2"/>
<keyword evidence="6" id="KW-1185">Reference proteome</keyword>
<evidence type="ECO:0000256" key="2">
    <source>
        <dbReference type="SAM" id="Phobius"/>
    </source>
</evidence>
<sequence length="444" mass="48313">MNIEYRKLIVVALPLVFIQLCQASLGLVDTLLAGQYHYIDLAAVGLGSAVWTSVFIFLVGMLYVLVPKFAELAQNNDKNESKQLYAVAIRAAVVLSIVGFLVVHLAAFLIGNFISDEGVAAISKNYLHCVAFAFPPLIFIAMLRYIGEGHKRLTLLMLISAMLLLLNFLLSLWFVFGGLGIPALGGIGCGIGTALSAYIVMFVLYAMIKRSLPEVVVTKSEWSDIRVSGAKVKGLLKDGLPIGLALVLQILALALIAFAAEGLGVKHIGAHQVMISIAMCLVMIPLAIGNASTIQLAQYVAAKNALAIRHVIASALLTLVMYCVVMVVLVTSSYAFIIRFFTSDVVILELALSSIYAFVLFLIFDSVQMMLSGILRGFQDFINPLIAVLLAYWLVIIPTLFLISRWWISIDSVATIWTVMAFGLFGTALFLLLVLNSKRKIICN</sequence>
<proteinExistence type="predicted"/>
<feature type="transmembrane region" description="Helical" evidence="2">
    <location>
        <begin position="125"/>
        <end position="146"/>
    </location>
</feature>
<keyword evidence="2" id="KW-1133">Transmembrane helix</keyword>
<feature type="transmembrane region" description="Helical" evidence="2">
    <location>
        <begin position="385"/>
        <end position="408"/>
    </location>
</feature>
<dbReference type="Pfam" id="PF01554">
    <property type="entry name" value="MatE"/>
    <property type="match status" value="2"/>
</dbReference>
<gene>
    <name evidence="4" type="primary">norM_3</name>
    <name evidence="3" type="ORF">I6G29_12060</name>
    <name evidence="4" type="ORF">NCTC11997_02486</name>
</gene>
<dbReference type="GO" id="GO:0015297">
    <property type="term" value="F:antiporter activity"/>
    <property type="evidence" value="ECO:0007669"/>
    <property type="project" value="InterPro"/>
</dbReference>
<keyword evidence="1" id="KW-0813">Transport</keyword>
<feature type="transmembrane region" description="Helical" evidence="2">
    <location>
        <begin position="87"/>
        <end position="113"/>
    </location>
</feature>
<reference evidence="4 5" key="1">
    <citation type="submission" date="2018-06" db="EMBL/GenBank/DDBJ databases">
        <authorList>
            <consortium name="Pathogen Informatics"/>
            <person name="Doyle S."/>
        </authorList>
    </citation>
    <scope>NUCLEOTIDE SEQUENCE [LARGE SCALE GENOMIC DNA]</scope>
    <source>
        <strain evidence="4 5">NCTC11997</strain>
    </source>
</reference>
<feature type="transmembrane region" description="Helical" evidence="2">
    <location>
        <begin position="39"/>
        <end position="66"/>
    </location>
</feature>
<dbReference type="GO" id="GO:0005886">
    <property type="term" value="C:plasma membrane"/>
    <property type="evidence" value="ECO:0007669"/>
    <property type="project" value="TreeGrafter"/>
</dbReference>
<dbReference type="NCBIfam" id="TIGR00797">
    <property type="entry name" value="matE"/>
    <property type="match status" value="1"/>
</dbReference>
<protein>
    <submittedName>
        <fullName evidence="3">MATE family efflux transporter</fullName>
    </submittedName>
    <submittedName>
        <fullName evidence="4">Na(+)/drug antiporter</fullName>
    </submittedName>
</protein>
<organism evidence="4 5">
    <name type="scientific">Oligella ureolytica</name>
    <dbReference type="NCBI Taxonomy" id="90244"/>
    <lineage>
        <taxon>Bacteria</taxon>
        <taxon>Pseudomonadati</taxon>
        <taxon>Pseudomonadota</taxon>
        <taxon>Betaproteobacteria</taxon>
        <taxon>Burkholderiales</taxon>
        <taxon>Alcaligenaceae</taxon>
        <taxon>Oligella</taxon>
    </lineage>
</organism>
<keyword evidence="2" id="KW-0812">Transmembrane</keyword>
<evidence type="ECO:0000313" key="4">
    <source>
        <dbReference type="EMBL" id="SUA57715.1"/>
    </source>
</evidence>
<feature type="transmembrane region" description="Helical" evidence="2">
    <location>
        <begin position="181"/>
        <end position="205"/>
    </location>
</feature>
<dbReference type="Proteomes" id="UP000254603">
    <property type="component" value="Unassembled WGS sequence"/>
</dbReference>
<evidence type="ECO:0000256" key="1">
    <source>
        <dbReference type="ARBA" id="ARBA00022448"/>
    </source>
</evidence>
<dbReference type="EMBL" id="CP065725">
    <property type="protein sequence ID" value="QPT39836.1"/>
    <property type="molecule type" value="Genomic_DNA"/>
</dbReference>
<dbReference type="AlphaFoldDB" id="A0A378XHL4"/>
<feature type="transmembrane region" description="Helical" evidence="2">
    <location>
        <begin position="306"/>
        <end position="330"/>
    </location>
</feature>